<evidence type="ECO:0000313" key="3">
    <source>
        <dbReference type="Proteomes" id="UP001055105"/>
    </source>
</evidence>
<feature type="signal peptide" evidence="1">
    <location>
        <begin position="1"/>
        <end position="19"/>
    </location>
</feature>
<dbReference type="EMBL" id="BQOL01000001">
    <property type="protein sequence ID" value="GKI19256.1"/>
    <property type="molecule type" value="Genomic_DNA"/>
</dbReference>
<proteinExistence type="predicted"/>
<accession>A0AA37NLV1</accession>
<evidence type="ECO:0000313" key="2">
    <source>
        <dbReference type="EMBL" id="GKI19256.1"/>
    </source>
</evidence>
<dbReference type="NCBIfam" id="NF033709">
    <property type="entry name" value="PorV_fam"/>
    <property type="match status" value="1"/>
</dbReference>
<reference evidence="2" key="1">
    <citation type="submission" date="2022-01" db="EMBL/GenBank/DDBJ databases">
        <title>Novel bile acid biosynthetic pathways are enriched in the microbiome of centenarians.</title>
        <authorList>
            <person name="Sato Y."/>
            <person name="Atarashi K."/>
            <person name="Plichta R.D."/>
            <person name="Arai Y."/>
            <person name="Sasajima S."/>
            <person name="Kearney M.S."/>
            <person name="Suda W."/>
            <person name="Takeshita K."/>
            <person name="Sasaki T."/>
            <person name="Okamoto S."/>
            <person name="Skelly N.A."/>
            <person name="Okamura Y."/>
            <person name="Vlamakis H."/>
            <person name="Li Y."/>
            <person name="Tanoue T."/>
            <person name="Takei H."/>
            <person name="Nittono H."/>
            <person name="Narushima S."/>
            <person name="Irie J."/>
            <person name="Itoh H."/>
            <person name="Moriya K."/>
            <person name="Sugiura Y."/>
            <person name="Suematsu M."/>
            <person name="Moritoki N."/>
            <person name="Shibata S."/>
            <person name="Littman R.D."/>
            <person name="Fischbach A.M."/>
            <person name="Uwamino Y."/>
            <person name="Inoue T."/>
            <person name="Honda A."/>
            <person name="Hattori M."/>
            <person name="Murai T."/>
            <person name="Xavier J.R."/>
            <person name="Hirose N."/>
            <person name="Honda K."/>
        </authorList>
    </citation>
    <scope>NUCLEOTIDE SEQUENCE</scope>
    <source>
        <strain evidence="2">CE91-St16</strain>
    </source>
</reference>
<dbReference type="AlphaFoldDB" id="A0AA37NLV1"/>
<keyword evidence="1" id="KW-0732">Signal</keyword>
<evidence type="ECO:0000256" key="1">
    <source>
        <dbReference type="SAM" id="SignalP"/>
    </source>
</evidence>
<gene>
    <name evidence="2" type="ORF">CE91St16_21640</name>
</gene>
<comment type="caution">
    <text evidence="2">The sequence shown here is derived from an EMBL/GenBank/DDBJ whole genome shotgun (WGS) entry which is preliminary data.</text>
</comment>
<dbReference type="GeneID" id="79836820"/>
<dbReference type="Proteomes" id="UP001055105">
    <property type="component" value="Unassembled WGS sequence"/>
</dbReference>
<dbReference type="RefSeq" id="WP_009596626.1">
    <property type="nucleotide sequence ID" value="NZ_AP025581.1"/>
</dbReference>
<sequence>MKRLITTLTLLAATLCAAAQEATLPTPDAKTLGMGGVAMTTLSGSHAIYNNSATAIFSQMPSQISSSYYGQGQFDYYAVTGFCRFDNVNLAQIGWRQYLRERGNNDMAVDLGYSRRIGGNWAVGVVARYMHLKRPETSADALAVDLSAAWSHPLENVGSYSTLRAGAKLGNLGGYLKDTPYTLPMDLTAGVALDTFLSDVHEITVGTDLGYYFSPSKVRGFQMSVGAEYNLMQLIQLRAGYHYGERRDYYPSYGSVGAGVRFLHLRLDFAYLIAKKQTLLHNTYSISFGLDF</sequence>
<evidence type="ECO:0008006" key="4">
    <source>
        <dbReference type="Google" id="ProtNLM"/>
    </source>
</evidence>
<protein>
    <recommendedName>
        <fullName evidence="4">PorV/PorQ family protein</fullName>
    </recommendedName>
</protein>
<feature type="chain" id="PRO_5041234042" description="PorV/PorQ family protein" evidence="1">
    <location>
        <begin position="20"/>
        <end position="292"/>
    </location>
</feature>
<organism evidence="2 3">
    <name type="scientific">Alistipes finegoldii</name>
    <dbReference type="NCBI Taxonomy" id="214856"/>
    <lineage>
        <taxon>Bacteria</taxon>
        <taxon>Pseudomonadati</taxon>
        <taxon>Bacteroidota</taxon>
        <taxon>Bacteroidia</taxon>
        <taxon>Bacteroidales</taxon>
        <taxon>Rikenellaceae</taxon>
        <taxon>Alistipes</taxon>
    </lineage>
</organism>
<name>A0AA37NLV1_9BACT</name>
<dbReference type="Gene3D" id="2.40.160.60">
    <property type="entry name" value="Outer membrane protein transport protein (OMPP1/FadL/TodX)"/>
    <property type="match status" value="1"/>
</dbReference>